<sequence length="160" mass="18253">MSSQPVFAYNINMVLGTKAMEVKWLERWGRRWVGFEGDPRLPETVHRERCSYAAWFKHGDGIGINHMAPHLLNRQLSTEVRTSLTRFRKSRTPRGGGRPSSLTADGLSGVSHIILQHLLHCGVACLWEGRGRLQVEEDVPGSRFQRCLHWLAWKPAGRSR</sequence>
<reference evidence="1 2" key="1">
    <citation type="submission" date="2020-02" db="EMBL/GenBank/DDBJ databases">
        <title>Draft genome sequence of Haematococcus lacustris strain NIES-144.</title>
        <authorList>
            <person name="Morimoto D."/>
            <person name="Nakagawa S."/>
            <person name="Yoshida T."/>
            <person name="Sawayama S."/>
        </authorList>
    </citation>
    <scope>NUCLEOTIDE SEQUENCE [LARGE SCALE GENOMIC DNA]</scope>
    <source>
        <strain evidence="1 2">NIES-144</strain>
    </source>
</reference>
<organism evidence="1 2">
    <name type="scientific">Haematococcus lacustris</name>
    <name type="common">Green alga</name>
    <name type="synonym">Haematococcus pluvialis</name>
    <dbReference type="NCBI Taxonomy" id="44745"/>
    <lineage>
        <taxon>Eukaryota</taxon>
        <taxon>Viridiplantae</taxon>
        <taxon>Chlorophyta</taxon>
        <taxon>core chlorophytes</taxon>
        <taxon>Chlorophyceae</taxon>
        <taxon>CS clade</taxon>
        <taxon>Chlamydomonadales</taxon>
        <taxon>Haematococcaceae</taxon>
        <taxon>Haematococcus</taxon>
    </lineage>
</organism>
<comment type="caution">
    <text evidence="1">The sequence shown here is derived from an EMBL/GenBank/DDBJ whole genome shotgun (WGS) entry which is preliminary data.</text>
</comment>
<gene>
    <name evidence="1" type="ORF">HaLaN_12651</name>
</gene>
<dbReference type="Proteomes" id="UP000485058">
    <property type="component" value="Unassembled WGS sequence"/>
</dbReference>
<proteinExistence type="predicted"/>
<protein>
    <submittedName>
        <fullName evidence="1">Uncharacterized protein</fullName>
    </submittedName>
</protein>
<evidence type="ECO:0000313" key="1">
    <source>
        <dbReference type="EMBL" id="GFH16265.1"/>
    </source>
</evidence>
<evidence type="ECO:0000313" key="2">
    <source>
        <dbReference type="Proteomes" id="UP000485058"/>
    </source>
</evidence>
<name>A0A699Z3Y1_HAELA</name>
<dbReference type="AlphaFoldDB" id="A0A699Z3Y1"/>
<dbReference type="EMBL" id="BLLF01000971">
    <property type="protein sequence ID" value="GFH16265.1"/>
    <property type="molecule type" value="Genomic_DNA"/>
</dbReference>
<accession>A0A699Z3Y1</accession>
<keyword evidence="2" id="KW-1185">Reference proteome</keyword>